<dbReference type="RefSeq" id="WP_197703021.1">
    <property type="nucleotide sequence ID" value="NZ_AP018052.1"/>
</dbReference>
<dbReference type="InterPro" id="IPR024467">
    <property type="entry name" value="Xre/MbcA/ParS-like_toxin-bd"/>
</dbReference>
<gene>
    <name evidence="2" type="ORF">FOKN1_1376</name>
</gene>
<keyword evidence="3" id="KW-1185">Reference proteome</keyword>
<feature type="domain" description="Antitoxin Xre/MbcA/ParS-like toxin-binding" evidence="1">
    <location>
        <begin position="146"/>
        <end position="195"/>
    </location>
</feature>
<evidence type="ECO:0000313" key="3">
    <source>
        <dbReference type="Proteomes" id="UP000218765"/>
    </source>
</evidence>
<accession>A0A1Z4VRE3</accession>
<organism evidence="2 3">
    <name type="scientific">Thiohalobacter thiocyanaticus</name>
    <dbReference type="NCBI Taxonomy" id="585455"/>
    <lineage>
        <taxon>Bacteria</taxon>
        <taxon>Pseudomonadati</taxon>
        <taxon>Pseudomonadota</taxon>
        <taxon>Gammaproteobacteria</taxon>
        <taxon>Thiohalobacterales</taxon>
        <taxon>Thiohalobacteraceae</taxon>
        <taxon>Thiohalobacter</taxon>
    </lineage>
</organism>
<sequence length="198" mass="22273">MTDSHSQDELIALGRAAEAAGLDLEDLQALREFRDQGGDLLMLMKRMRQELDYEAVRSGRKTAADMSLFSPETAARTRIKHRLEDVDDDPLEVLMRDYRFTLEEVAGLLDVSKSAVEARIRDDEAFGIDSEAVWQLHDIRNLAHRALEVLGETEKAARWLHKPNLALNGETPLSRLATREGIQQIEAVLERISEGLPG</sequence>
<dbReference type="EMBL" id="AP018052">
    <property type="protein sequence ID" value="BAZ93774.1"/>
    <property type="molecule type" value="Genomic_DNA"/>
</dbReference>
<dbReference type="KEGG" id="ttc:FOKN1_1376"/>
<protein>
    <submittedName>
        <fullName evidence="2">Transcriptional regulators</fullName>
    </submittedName>
</protein>
<dbReference type="Proteomes" id="UP000218765">
    <property type="component" value="Chromosome"/>
</dbReference>
<dbReference type="Pfam" id="PF09722">
    <property type="entry name" value="Xre_MbcA_ParS_C"/>
    <property type="match status" value="1"/>
</dbReference>
<evidence type="ECO:0000259" key="1">
    <source>
        <dbReference type="Pfam" id="PF09722"/>
    </source>
</evidence>
<evidence type="ECO:0000313" key="2">
    <source>
        <dbReference type="EMBL" id="BAZ93774.1"/>
    </source>
</evidence>
<name>A0A1Z4VRE3_9GAMM</name>
<reference evidence="2 3" key="1">
    <citation type="submission" date="2017-05" db="EMBL/GenBank/DDBJ databases">
        <title>Thiocyanate degradation by Thiohalobacter thiocyanaticus FOKN1.</title>
        <authorList>
            <person name="Oshiki M."/>
            <person name="Fukushima T."/>
            <person name="Kawano S."/>
            <person name="Nakagawa J."/>
        </authorList>
    </citation>
    <scope>NUCLEOTIDE SEQUENCE [LARGE SCALE GENOMIC DNA]</scope>
    <source>
        <strain evidence="2 3">FOKN1</strain>
    </source>
</reference>
<proteinExistence type="predicted"/>
<dbReference type="AlphaFoldDB" id="A0A1Z4VRE3"/>